<evidence type="ECO:0000313" key="3">
    <source>
        <dbReference type="Proteomes" id="UP001580430"/>
    </source>
</evidence>
<keyword evidence="2" id="KW-0328">Glycosyltransferase</keyword>
<sequence length="329" mass="38847">MNDSKISASVIIPTKNGGEIFQRVLLQVLYQDLDAPFEVVIVDSGSSDNTINFILDLQQRHHNIILKQISPKEFGHGKTRNLGASLANGEYLVFITQDALPYDRYWLKNLILCFDIDENIVGVFGRHVPYDDCDIFEKHNIITHFNNFGSEVTIYYLDDKERYNREEGYRHLLCYYSDNSSAMRKSVWESIPYPEVDFAEDQLWARQIIEKGYKKAYAPNSVVYHSHNYTFNQQFKRYYDEYKGLYRIYEYVSVKSIFLLPAYILKHFVSDIKFLRSHADLSRKRKLYWMGYSFVKNTIRYSGAYLGVLGNKYKSLNRLFSREYKLINK</sequence>
<keyword evidence="3" id="KW-1185">Reference proteome</keyword>
<dbReference type="GO" id="GO:0016757">
    <property type="term" value="F:glycosyltransferase activity"/>
    <property type="evidence" value="ECO:0007669"/>
    <property type="project" value="UniProtKB-KW"/>
</dbReference>
<dbReference type="InterPro" id="IPR001173">
    <property type="entry name" value="Glyco_trans_2-like"/>
</dbReference>
<dbReference type="Gene3D" id="3.90.550.10">
    <property type="entry name" value="Spore Coat Polysaccharide Biosynthesis Protein SpsA, Chain A"/>
    <property type="match status" value="1"/>
</dbReference>
<evidence type="ECO:0000259" key="1">
    <source>
        <dbReference type="Pfam" id="PF00535"/>
    </source>
</evidence>
<name>A0ABV5C8L9_9BACL</name>
<dbReference type="SUPFAM" id="SSF53448">
    <property type="entry name" value="Nucleotide-diphospho-sugar transferases"/>
    <property type="match status" value="1"/>
</dbReference>
<dbReference type="RefSeq" id="WP_375522868.1">
    <property type="nucleotide sequence ID" value="NZ_JBHIRY010000048.1"/>
</dbReference>
<protein>
    <submittedName>
        <fullName evidence="2">Glycosyltransferase family 2 protein</fullName>
        <ecNumber evidence="2">2.4.-.-</ecNumber>
    </submittedName>
</protein>
<dbReference type="PANTHER" id="PTHR43685">
    <property type="entry name" value="GLYCOSYLTRANSFERASE"/>
    <property type="match status" value="1"/>
</dbReference>
<dbReference type="InterPro" id="IPR029044">
    <property type="entry name" value="Nucleotide-diphossugar_trans"/>
</dbReference>
<feature type="domain" description="Glycosyltransferase 2-like" evidence="1">
    <location>
        <begin position="9"/>
        <end position="186"/>
    </location>
</feature>
<comment type="caution">
    <text evidence="2">The sequence shown here is derived from an EMBL/GenBank/DDBJ whole genome shotgun (WGS) entry which is preliminary data.</text>
</comment>
<keyword evidence="2" id="KW-0808">Transferase</keyword>
<accession>A0ABV5C8L9</accession>
<gene>
    <name evidence="2" type="ORF">ACE5LO_26240</name>
</gene>
<dbReference type="EMBL" id="JBHIRY010000048">
    <property type="protein sequence ID" value="MFB5763864.1"/>
    <property type="molecule type" value="Genomic_DNA"/>
</dbReference>
<evidence type="ECO:0000313" key="2">
    <source>
        <dbReference type="EMBL" id="MFB5763864.1"/>
    </source>
</evidence>
<dbReference type="Proteomes" id="UP001580430">
    <property type="component" value="Unassembled WGS sequence"/>
</dbReference>
<organism evidence="2 3">
    <name type="scientific">Paenibacillus medicaginis</name>
    <dbReference type="NCBI Taxonomy" id="1470560"/>
    <lineage>
        <taxon>Bacteria</taxon>
        <taxon>Bacillati</taxon>
        <taxon>Bacillota</taxon>
        <taxon>Bacilli</taxon>
        <taxon>Bacillales</taxon>
        <taxon>Paenibacillaceae</taxon>
        <taxon>Paenibacillus</taxon>
    </lineage>
</organism>
<dbReference type="InterPro" id="IPR050834">
    <property type="entry name" value="Glycosyltransf_2"/>
</dbReference>
<dbReference type="EC" id="2.4.-.-" evidence="2"/>
<dbReference type="CDD" id="cd00761">
    <property type="entry name" value="Glyco_tranf_GTA_type"/>
    <property type="match status" value="1"/>
</dbReference>
<proteinExistence type="predicted"/>
<reference evidence="2 3" key="1">
    <citation type="submission" date="2024-09" db="EMBL/GenBank/DDBJ databases">
        <title>Paenibacillus zeirhizospherea sp. nov., isolated from surface of the maize (Zea mays) roots in a horticulture field, Hungary.</title>
        <authorList>
            <person name="Marton D."/>
            <person name="Farkas M."/>
            <person name="Bedics A."/>
            <person name="Toth E."/>
            <person name="Tancsics A."/>
            <person name="Boka K."/>
            <person name="Marati G."/>
            <person name="Kriszt B."/>
            <person name="Cserhati M."/>
        </authorList>
    </citation>
    <scope>NUCLEOTIDE SEQUENCE [LARGE SCALE GENOMIC DNA]</scope>
    <source>
        <strain evidence="2 3">JCM 18446</strain>
    </source>
</reference>
<dbReference type="PANTHER" id="PTHR43685:SF13">
    <property type="entry name" value="O ANTIGEN BIOSYNTHESIS RHAMNOSYLTRANSFERASE RFBN"/>
    <property type="match status" value="1"/>
</dbReference>
<dbReference type="Pfam" id="PF00535">
    <property type="entry name" value="Glycos_transf_2"/>
    <property type="match status" value="1"/>
</dbReference>